<keyword evidence="2" id="KW-1185">Reference proteome</keyword>
<dbReference type="EMBL" id="JAGSOJ010000004">
    <property type="protein sequence ID" value="MCM1991532.1"/>
    <property type="molecule type" value="Genomic_DNA"/>
</dbReference>
<dbReference type="AlphaFoldDB" id="A0A9J6P5L4"/>
<sequence length="102" mass="11750">MDKLYKMVQGYYKRFPEGVEPFQMVTRLLEECGEVASEVNHFENSGIKMQKHGEPSKDALAGELKQAMVALMQIAVYYSVEEELEKSIDDSLKRMKDENLID</sequence>
<comment type="caution">
    <text evidence="1">The sequence shown here is derived from an EMBL/GenBank/DDBJ whole genome shotgun (WGS) entry which is preliminary data.</text>
</comment>
<proteinExistence type="predicted"/>
<gene>
    <name evidence="1" type="ORF">KDK92_17495</name>
</gene>
<protein>
    <recommendedName>
        <fullName evidence="3">NTP pyrophosphohydrolase MazG putative catalytic core domain-containing protein</fullName>
    </recommendedName>
</protein>
<dbReference type="Gene3D" id="1.10.287.1080">
    <property type="entry name" value="MazG-like"/>
    <property type="match status" value="1"/>
</dbReference>
<evidence type="ECO:0000313" key="1">
    <source>
        <dbReference type="EMBL" id="MCM1991532.1"/>
    </source>
</evidence>
<name>A0A9J6P5L4_9CLOT</name>
<organism evidence="1 2">
    <name type="scientific">Oceanirhabdus seepicola</name>
    <dbReference type="NCBI Taxonomy" id="2828781"/>
    <lineage>
        <taxon>Bacteria</taxon>
        <taxon>Bacillati</taxon>
        <taxon>Bacillota</taxon>
        <taxon>Clostridia</taxon>
        <taxon>Eubacteriales</taxon>
        <taxon>Clostridiaceae</taxon>
        <taxon>Oceanirhabdus</taxon>
    </lineage>
</organism>
<dbReference type="SUPFAM" id="SSF101386">
    <property type="entry name" value="all-alpha NTP pyrophosphatases"/>
    <property type="match status" value="1"/>
</dbReference>
<evidence type="ECO:0008006" key="3">
    <source>
        <dbReference type="Google" id="ProtNLM"/>
    </source>
</evidence>
<dbReference type="RefSeq" id="WP_250860658.1">
    <property type="nucleotide sequence ID" value="NZ_JAGSOJ010000004.1"/>
</dbReference>
<dbReference type="Proteomes" id="UP001056429">
    <property type="component" value="Unassembled WGS sequence"/>
</dbReference>
<reference evidence="1" key="2">
    <citation type="submission" date="2021-04" db="EMBL/GenBank/DDBJ databases">
        <authorList>
            <person name="Dong X."/>
        </authorList>
    </citation>
    <scope>NUCLEOTIDE SEQUENCE</scope>
    <source>
        <strain evidence="1">ZWT</strain>
    </source>
</reference>
<evidence type="ECO:0000313" key="2">
    <source>
        <dbReference type="Proteomes" id="UP001056429"/>
    </source>
</evidence>
<reference evidence="1" key="1">
    <citation type="journal article" date="2021" name="mSystems">
        <title>Bacteria and Archaea Synergistically Convert Glycine Betaine to Biogenic Methane in the Formosa Cold Seep of the South China Sea.</title>
        <authorList>
            <person name="Li L."/>
            <person name="Zhang W."/>
            <person name="Zhang S."/>
            <person name="Song L."/>
            <person name="Sun Q."/>
            <person name="Zhang H."/>
            <person name="Xiang H."/>
            <person name="Dong X."/>
        </authorList>
    </citation>
    <scope>NUCLEOTIDE SEQUENCE</scope>
    <source>
        <strain evidence="1">ZWT</strain>
    </source>
</reference>
<accession>A0A9J6P5L4</accession>